<dbReference type="InterPro" id="IPR036691">
    <property type="entry name" value="Endo/exonu/phosph_ase_sf"/>
</dbReference>
<keyword evidence="7" id="KW-1185">Reference proteome</keyword>
<dbReference type="SUPFAM" id="SSF54001">
    <property type="entry name" value="Cysteine proteinases"/>
    <property type="match status" value="2"/>
</dbReference>
<feature type="compositionally biased region" description="Pro residues" evidence="1">
    <location>
        <begin position="389"/>
        <end position="398"/>
    </location>
</feature>
<gene>
    <name evidence="5" type="ORF">C1SCF055_LOCUS38022</name>
</gene>
<dbReference type="SUPFAM" id="SSF56672">
    <property type="entry name" value="DNA/RNA polymerases"/>
    <property type="match status" value="2"/>
</dbReference>
<feature type="region of interest" description="Disordered" evidence="1">
    <location>
        <begin position="1481"/>
        <end position="1501"/>
    </location>
</feature>
<dbReference type="Pfam" id="PF00658">
    <property type="entry name" value="MLLE"/>
    <property type="match status" value="1"/>
</dbReference>
<proteinExistence type="predicted"/>
<feature type="domain" description="PABC" evidence="4">
    <location>
        <begin position="1694"/>
        <end position="1770"/>
    </location>
</feature>
<feature type="compositionally biased region" description="Low complexity" evidence="1">
    <location>
        <begin position="414"/>
        <end position="448"/>
    </location>
</feature>
<dbReference type="EMBL" id="CAMXCT030005669">
    <property type="protein sequence ID" value="CAL4800325.1"/>
    <property type="molecule type" value="Genomic_DNA"/>
</dbReference>
<feature type="domain" description="Reverse transcriptase" evidence="3">
    <location>
        <begin position="1036"/>
        <end position="1296"/>
    </location>
</feature>
<evidence type="ECO:0000259" key="4">
    <source>
        <dbReference type="PROSITE" id="PS51309"/>
    </source>
</evidence>
<dbReference type="SUPFAM" id="SSF63570">
    <property type="entry name" value="PABC (PABP) domain"/>
    <property type="match status" value="1"/>
</dbReference>
<sequence length="3626" mass="395842">TIFLAILKDTLQSFETPETGPFKISRDAVHVLHSVAQVAVVEALSLWNKSAIRVTLQLCDIQHVRAMCHELSPGLLTLLRNDAAKALKHCRAADGAPRKKWADPTVSPGVAPTQIDDSQSERARSPRRAKGKGPAAVAAPATSLDPDQIWQQTYPGWEFRDGGGSGDCGFRAVARSLGVQQGKEFSSEKLIAEGSRLRTLTTGHLVSHKHLFEGFFAPDPTETPIQRDHQPSAQDFADYCMLASRRHFWIDGLLLYALSHRLGSVFVIWAWSPTDGAWQRHVIGPKVENGFAASNNKSNYTICLALRDGHYRALIPIDNDTKPPREWFAETPMVPREVLRGAGKRSGPSSGSGLSLPSSSSRSGGQAGRVVARPSGRSRSSGLSIPSCPAGPPRPVAPAPSVALSLPSVPPSGCPSGPGVVGPAAGEPSLSLPPWSPSRPGSRAPPRGLDAELVDVGAAVPNEEVSQVPLAPEDLKLDRAACQKFNTRMRAQIFSQLIIAKGWSGLHKVEYCQKDTGKTSGWKCQDCHRSFQFGQVLLSDCTQQEGAASQHGLTVTQKRRRWAAWIKEASAKYAPSVEKRVKIWKACRERAAKAVTNCGNRGKRAGTIAKVRKTIGKTSRPRSKAQLPNRAAGTAATCSGLRGVRVGEASHPGPVNQLRVLHLNINSLRKHFTALCALARRKKVHVMCLQETGITQSRMPSLANLCQRSGWQMVAIPAHLVEGGGRGGVAVLVKEPLALSHVHQSTGTWGQLLVCELLGHAMPITVCSGYRRPDGALDSANEAILSGFAKAQHRHWILGVDWNSSPYQGPFHDLMGRLGGSVAAVSGHRTSSTPTDSSWISGSLSCDTAEVLAPLSDHFGSCVSLSRLPFLHATPPALTFQKVAPLLPDSEWPSLSKEQAEAEWTKATPSVSAWQQLLRETPEASWKAWSSAANAFLLQTGKTCATPGTRERGTVPKLINAGARVAPGQPLRERQLRRLIRRLDEIRHLEIEQYPLPPDLVRACVRGCSTWDLQQQAELHQWGACRDILHRKLQEQVETWGTWPDALTQWRLTFVPKGQNAAQVTEATKVRPIAIGSLIFRAYAKRRFHQLGTHLTQCLPPLQVGGLPHLGLDTLVLAMQNETSFQSHPYAASLDFQKAFDSADWSLVVQLLPRAGVPDAIVSALAGMWKSQTRWVTLGTCVAKRPLRNLAALLQGDPWAPLGLSLVLAPVIRRIASRIPAGFQITYMDDRTGLLDTPASLRLFLEEWRAFERLGRLKSNQTKTQIWGRTPQAVSDLREAGFTEAKDSFHVLGITFGATEPTPEDIKRQSDATSRATAIAYLPVSAKLKRGLAQAVYASHAAWGTFLKGRGPTAQEQSKFATEFNQAVQMLQKALRPLGWTASSQGIKRSCGAPLGLSANSACGLGGPLVRASTHKVELCALALWLRSWQCVAQLFFFFYLFEISCRATTSVWWQRNPVSWSGAVVQNVCNKEVAVEATKKTHSRCAPEKHQDPQKNQIKKDQVRQGRQAFGLPSSAFSAMLMLLWLPCCCGCLLQPPETPWWNFGNSFEGLVGGCDLEQIRYPCPSGTHELGAQYVAMTSHGDAELLQYEAAGSADQRLAAGFPVVAADGGAAGMAAVSFPTGAAPWTGSALVSWKGWALTWTVPTWLVEFLVYGSFFIFHWHWFDVGGAVDLRVVRMSGWRSLSSWPWAAESNGPRKVEGPSAQLSDTKRQLGEKLFHKISKLSNQAGKVTGMLLEQPVKEINKCLASDTLLKAKVDEALKCLGSANSGSWADKVTQSGPIRQDVPKSKGKGKQAGLFAQRQGAKPQRQTEAKAAHSDPGLSASSKQSGRRFAAKISDSEWTGAVKLTSLPQILGALRDGEEVPGNLVFSSDPLVADELKQVWNAYELKQPLTVAIAMPPDSAFPTVVPLLAVRGPKLVTLRLLTPQFYRKFVAGVDREDSPSTVIAEWAQQTATPVASFTGGRWEKLVHPKGNILIAHLRVPERLAAQVCDLSGKRALFATVVTREDRPPVCWISKDKSLSDEQYFRSVSAQAQAKGVSVALRQSPHHNLGLVGIAPDQNQATKKRAWEIFGAPKHWYQSHVNSFLQEEGWKEVQVRAKAFRKQQQIWLVHAVCPPFQNNDVAQSGSWFYTDPDNICHITVTLENRQKQQTLPSEQLKAPRKKWADPTVSPGVAPTQIDDSQSERARSPRRAKGKGPAAVAAPATSLDPDQIWQQTYPGWEFRDDGGSGDCGFRAAARSLGVQQGKEFSSEKLIAEGSRLRTLTTGHLVSHKHLFEGFFAPDPTETPIQRDHQPSAQDFADYCMLASRRHFWIDGLLLYALSHRLGSVFVIWAWSPTDGAWQRHVIGPKVENGFAVSNNKSNYTICLALRDGHYRALIPIDNDTKPPREWFAETPMVPREVLRGAGKRSGPSSGSGLSLPSSSSRSGGQAGRVVARPSGRSRSSGLSIPSCPAGPPRPVAPAPSVALSLPSVPPSGCPSGPGVVGPAAGEPSLSLPPWSPSRPGSRAPPRGLDAELVDVGAAVPNEEVSQVPLAPEDLKLDRAACQKFNTRMRAQIFSQLIIAKGWSGLHKVEYCQKDTGKTSGWKCQDCHRSFQFGQVLLSDCTQQEGAASQHGLTVTQKRRRWAAWIKEASAKYAPSVEKRVKIWKACRERAAKAVTNCGNRGKRAGTIAKVRKTIGKTSRPRSKAQLSNRAAGTAATCSGLRGVRVGEASHPGPVNQLRVLHLNINSLRKHFTALCALARRKKVHVMCLQETGITQSRMPSLANLCQRSGWQMVAIPAHLVEGGGRGGVAVLVKEPLALSHVHQSTGTWGQLLVCELLGHAMPITVCSGYRRPDGALDSANEAILSGFAKALFMILWAGWEDRWLLFRAIVPAAPRRIRRGFLGRCRVTLPKCLHLFLTILEQAEAEWTKATPSVSAWQQLLRETPEASWKAWSSAANAFLLQTGKTCATPGTRERGTVPKLINAGARVAPGQPLRERQLRRLIRRLDEIRHLEIEQYPLPPDLVRACVRGCSTWDLQQQAELHQWGACRDILHRKLQETLRQSHQTAIATWIAKVKNFDEACKWLKRKAPPPWSLRHGEEQSTGRSDGAELLRRAWKPIFGTGHDPQSSIRAFLSEYHAWIPNFPQIQCPELSADDLRKSVRQMRHKAAGTDQWCASALLALPDTAWAQLVQILRQVETWGTWPDALTQWRLTFVPKGQNAAQVTEATKVRPIAIGSLIFRAYAKRRFHQLGTHLTQCLPPLQVGGLPHLGLDTLVLAMQNETSFQSHPYAASLDFQKAFDSADWSLVVQLLPRAGVPDAIVSALAGMWKSQTRWVTLGTCVAKRPLRNLAALLQGDPWAPLGLSLVLAPVIRRIASRIPAGFQITYMDDRTGLLDTPASLRLFLEEWRAFERLGRLKSNQTKTQIWGRTPQAVSDLREAGFTEAKDSFHVLGITFGATEPTPEDIKRQSDATSRATAIAYLPVSAKLKRGLAQAVYASHAAWGTFLKGRGPTAQEQSKFATEFNQAVQMLQKALRPLGWTASSQGIKRSCGAPLGLKRSCALRPLRELSVRPRWAAGARLYTQGGALRFGAVASLLAVCGDKGDGFRSISLASGDEDHGTGASGAVASPVESPTEELV</sequence>
<dbReference type="GO" id="GO:0003723">
    <property type="term" value="F:RNA binding"/>
    <property type="evidence" value="ECO:0007669"/>
    <property type="project" value="InterPro"/>
</dbReference>
<evidence type="ECO:0000259" key="3">
    <source>
        <dbReference type="PROSITE" id="PS50878"/>
    </source>
</evidence>
<dbReference type="InterPro" id="IPR005135">
    <property type="entry name" value="Endo/exonuclease/phosphatase"/>
</dbReference>
<dbReference type="InterPro" id="IPR003323">
    <property type="entry name" value="OTU_dom"/>
</dbReference>
<feature type="compositionally biased region" description="Low complexity" evidence="1">
    <location>
        <begin position="373"/>
        <end position="388"/>
    </location>
</feature>
<evidence type="ECO:0000259" key="2">
    <source>
        <dbReference type="PROSITE" id="PS50802"/>
    </source>
</evidence>
<dbReference type="PROSITE" id="PS50878">
    <property type="entry name" value="RT_POL"/>
    <property type="match status" value="2"/>
</dbReference>
<dbReference type="PANTHER" id="PTHR47027:SF20">
    <property type="entry name" value="REVERSE TRANSCRIPTASE-LIKE PROTEIN WITH RNA-DIRECTED DNA POLYMERASE DOMAIN"/>
    <property type="match status" value="1"/>
</dbReference>
<feature type="non-terminal residue" evidence="5">
    <location>
        <position position="1"/>
    </location>
</feature>
<dbReference type="SUPFAM" id="SSF56219">
    <property type="entry name" value="DNase I-like"/>
    <property type="match status" value="2"/>
</dbReference>
<dbReference type="Proteomes" id="UP001152797">
    <property type="component" value="Unassembled WGS sequence"/>
</dbReference>
<feature type="region of interest" description="Disordered" evidence="1">
    <location>
        <begin position="1774"/>
        <end position="1831"/>
    </location>
</feature>
<feature type="domain" description="OTU" evidence="2">
    <location>
        <begin position="157"/>
        <end position="317"/>
    </location>
</feature>
<reference evidence="6 7" key="2">
    <citation type="submission" date="2024-05" db="EMBL/GenBank/DDBJ databases">
        <authorList>
            <person name="Chen Y."/>
            <person name="Shah S."/>
            <person name="Dougan E. K."/>
            <person name="Thang M."/>
            <person name="Chan C."/>
        </authorList>
    </citation>
    <scope>NUCLEOTIDE SEQUENCE [LARGE SCALE GENOMIC DNA]</scope>
</reference>
<feature type="non-terminal residue" evidence="5">
    <location>
        <position position="3626"/>
    </location>
</feature>
<dbReference type="InterPro" id="IPR036053">
    <property type="entry name" value="PABP-dom"/>
</dbReference>
<dbReference type="CDD" id="cd22744">
    <property type="entry name" value="OTU"/>
    <property type="match status" value="2"/>
</dbReference>
<dbReference type="InterPro" id="IPR000477">
    <property type="entry name" value="RT_dom"/>
</dbReference>
<evidence type="ECO:0000313" key="5">
    <source>
        <dbReference type="EMBL" id="CAI4013013.1"/>
    </source>
</evidence>
<feature type="region of interest" description="Disordered" evidence="1">
    <location>
        <begin position="97"/>
        <end position="144"/>
    </location>
</feature>
<feature type="region of interest" description="Disordered" evidence="1">
    <location>
        <begin position="2406"/>
        <end position="2515"/>
    </location>
</feature>
<dbReference type="InterPro" id="IPR038765">
    <property type="entry name" value="Papain-like_cys_pep_sf"/>
</dbReference>
<feature type="domain" description="OTU" evidence="2">
    <location>
        <begin position="2223"/>
        <end position="2383"/>
    </location>
</feature>
<organism evidence="5">
    <name type="scientific">Cladocopium goreaui</name>
    <dbReference type="NCBI Taxonomy" id="2562237"/>
    <lineage>
        <taxon>Eukaryota</taxon>
        <taxon>Sar</taxon>
        <taxon>Alveolata</taxon>
        <taxon>Dinophyceae</taxon>
        <taxon>Suessiales</taxon>
        <taxon>Symbiodiniaceae</taxon>
        <taxon>Cladocopium</taxon>
    </lineage>
</organism>
<dbReference type="Gene3D" id="1.10.1900.10">
    <property type="entry name" value="c-terminal domain of poly(a) binding protein"/>
    <property type="match status" value="1"/>
</dbReference>
<feature type="compositionally biased region" description="Low complexity" evidence="1">
    <location>
        <begin position="2411"/>
        <end position="2430"/>
    </location>
</feature>
<dbReference type="Gene3D" id="3.90.70.80">
    <property type="match status" value="2"/>
</dbReference>
<evidence type="ECO:0000256" key="1">
    <source>
        <dbReference type="SAM" id="MobiDB-lite"/>
    </source>
</evidence>
<reference evidence="5" key="1">
    <citation type="submission" date="2022-10" db="EMBL/GenBank/DDBJ databases">
        <authorList>
            <person name="Chen Y."/>
            <person name="Dougan E. K."/>
            <person name="Chan C."/>
            <person name="Rhodes N."/>
            <person name="Thang M."/>
        </authorList>
    </citation>
    <scope>NUCLEOTIDE SEQUENCE</scope>
</reference>
<feature type="compositionally biased region" description="Low complexity" evidence="1">
    <location>
        <begin position="2198"/>
        <end position="2207"/>
    </location>
</feature>
<dbReference type="EMBL" id="CAMXCT010005669">
    <property type="protein sequence ID" value="CAI4013013.1"/>
    <property type="molecule type" value="Genomic_DNA"/>
</dbReference>
<dbReference type="GO" id="GO:0003824">
    <property type="term" value="F:catalytic activity"/>
    <property type="evidence" value="ECO:0007669"/>
    <property type="project" value="InterPro"/>
</dbReference>
<evidence type="ECO:0000313" key="7">
    <source>
        <dbReference type="Proteomes" id="UP001152797"/>
    </source>
</evidence>
<dbReference type="Gene3D" id="3.60.10.10">
    <property type="entry name" value="Endonuclease/exonuclease/phosphatase"/>
    <property type="match status" value="2"/>
</dbReference>
<feature type="compositionally biased region" description="Low complexity" evidence="1">
    <location>
        <begin position="2480"/>
        <end position="2514"/>
    </location>
</feature>
<feature type="region of interest" description="Disordered" evidence="1">
    <location>
        <begin position="3599"/>
        <end position="3626"/>
    </location>
</feature>
<dbReference type="InterPro" id="IPR002004">
    <property type="entry name" value="PABP_HYD_C"/>
</dbReference>
<evidence type="ECO:0000313" key="6">
    <source>
        <dbReference type="EMBL" id="CAL4800325.1"/>
    </source>
</evidence>
<feature type="compositionally biased region" description="Low complexity" evidence="1">
    <location>
        <begin position="345"/>
        <end position="364"/>
    </location>
</feature>
<dbReference type="PROSITE" id="PS50802">
    <property type="entry name" value="OTU"/>
    <property type="match status" value="2"/>
</dbReference>
<feature type="region of interest" description="Disordered" evidence="1">
    <location>
        <begin position="340"/>
        <end position="449"/>
    </location>
</feature>
<feature type="region of interest" description="Disordered" evidence="1">
    <location>
        <begin position="2151"/>
        <end position="2207"/>
    </location>
</feature>
<dbReference type="Pfam" id="PF03372">
    <property type="entry name" value="Exo_endo_phos"/>
    <property type="match status" value="2"/>
</dbReference>
<feature type="compositionally biased region" description="Low complexity" evidence="1">
    <location>
        <begin position="2439"/>
        <end position="2454"/>
    </location>
</feature>
<feature type="domain" description="Reverse transcriptase" evidence="3">
    <location>
        <begin position="3183"/>
        <end position="3443"/>
    </location>
</feature>
<dbReference type="InterPro" id="IPR043502">
    <property type="entry name" value="DNA/RNA_pol_sf"/>
</dbReference>
<feature type="compositionally biased region" description="Low complexity" evidence="1">
    <location>
        <begin position="132"/>
        <end position="141"/>
    </location>
</feature>
<name>A0A9P1DMW1_9DINO</name>
<dbReference type="PANTHER" id="PTHR47027">
    <property type="entry name" value="REVERSE TRANSCRIPTASE DOMAIN-CONTAINING PROTEIN"/>
    <property type="match status" value="1"/>
</dbReference>
<accession>A0A9P1DMW1</accession>
<dbReference type="SMART" id="SM00517">
    <property type="entry name" value="PolyA"/>
    <property type="match status" value="1"/>
</dbReference>
<dbReference type="OrthoDB" id="412901at2759"/>
<feature type="compositionally biased region" description="Pro residues" evidence="1">
    <location>
        <begin position="2455"/>
        <end position="2464"/>
    </location>
</feature>
<comment type="caution">
    <text evidence="5">The sequence shown here is derived from an EMBL/GenBank/DDBJ whole genome shotgun (WGS) entry which is preliminary data.</text>
</comment>
<protein>
    <submittedName>
        <fullName evidence="6">Amino acid permease YfnA</fullName>
    </submittedName>
</protein>
<dbReference type="Pfam" id="PF00078">
    <property type="entry name" value="RVT_1"/>
    <property type="match status" value="2"/>
</dbReference>
<dbReference type="EMBL" id="CAMXCT020005669">
    <property type="protein sequence ID" value="CAL1166388.1"/>
    <property type="molecule type" value="Genomic_DNA"/>
</dbReference>
<dbReference type="PROSITE" id="PS51309">
    <property type="entry name" value="PABC"/>
    <property type="match status" value="1"/>
</dbReference>